<evidence type="ECO:0000313" key="20">
    <source>
        <dbReference type="EMBL" id="KZV32174.1"/>
    </source>
</evidence>
<protein>
    <submittedName>
        <fullName evidence="20">Retrovirus-related Pol polyprotein from transposon TNT 1-94</fullName>
    </submittedName>
</protein>
<feature type="region of interest" description="Disordered" evidence="17">
    <location>
        <begin position="53"/>
        <end position="100"/>
    </location>
</feature>
<keyword evidence="9" id="KW-0067">ATP-binding</keyword>
<proteinExistence type="predicted"/>
<dbReference type="InterPro" id="IPR001584">
    <property type="entry name" value="Integrase_cat-core"/>
</dbReference>
<dbReference type="GO" id="GO:0003964">
    <property type="term" value="F:RNA-directed DNA polymerase activity"/>
    <property type="evidence" value="ECO:0007669"/>
    <property type="project" value="UniProtKB-KW"/>
</dbReference>
<sequence length="699" mass="79030">MKSYGENINDGTVVAKILRSLTPRFDHVVAAIEESKDLSVFTVDELMGSLQAHEDRLNRSQEKSEEKAFAIRDSTQDEGRNNSSSSRGRGRGISRGRGRGKSWVEQRKCYTCGKPGHLAKDCRSSQAEFAEETEATEEDFLFMALMEHGKDEQVVWFIDSGCSNHMTGMKEMFRELDETQRRVIRLGNNKQIQVEGKGTVEVQSVFGKSKLISNVLYTPELAHNLFSVGQLLLSGFTILFDESHCIITEKATGHVLAKVNMAENHMFPLVFSKLESHAMVTMTKNASQLWHLRYGHLHTAGLRLLNQKEMVRGLPRIDVDGAVCEGCMYGKQSKRSFPVGQSWRATEPLELVHADLCGPMRTETLGGSKYFLLFVDDYSRMSWVYFLKFKSEAFGQFFKFKALVEKQKGSNLKILRTDRGGEFTSMEFNQYCEKHGIHKELTAPYTPEQNGVAERKNRTIVEMARSMLKSKGLPYNFWAEAVTTAVYLINLSPTKAVMNKTPYEAWSGKRPSVEHLKIFGCIVYVLINANERHKLEEKSIKCIFIGYCSQSKAYRVYNPATGKVIVSRNTVFNEEDSWQWEDNRKAPAFQFEDDNRETRRMTTSESNSSLSPDGSNSVSRSSPTISTHQGSSSNSFNSGACSAEGDTDNDGDSETPPRKVRSLREIYESCTLALYASDPSTYEEAAERSEWKLAMRRKC</sequence>
<dbReference type="GO" id="GO:0008233">
    <property type="term" value="F:peptidase activity"/>
    <property type="evidence" value="ECO:0007669"/>
    <property type="project" value="UniProtKB-KW"/>
</dbReference>
<dbReference type="GO" id="GO:0008270">
    <property type="term" value="F:zinc ion binding"/>
    <property type="evidence" value="ECO:0007669"/>
    <property type="project" value="UniProtKB-KW"/>
</dbReference>
<evidence type="ECO:0000256" key="9">
    <source>
        <dbReference type="ARBA" id="ARBA00022840"/>
    </source>
</evidence>
<dbReference type="OrthoDB" id="1750395at2759"/>
<dbReference type="Pfam" id="PF00098">
    <property type="entry name" value="zf-CCHC"/>
    <property type="match status" value="1"/>
</dbReference>
<keyword evidence="4" id="KW-0540">Nuclease</keyword>
<dbReference type="GO" id="GO:0005524">
    <property type="term" value="F:ATP binding"/>
    <property type="evidence" value="ECO:0007669"/>
    <property type="project" value="UniProtKB-KW"/>
</dbReference>
<evidence type="ECO:0000259" key="18">
    <source>
        <dbReference type="PROSITE" id="PS50158"/>
    </source>
</evidence>
<dbReference type="PANTHER" id="PTHR42648">
    <property type="entry name" value="TRANSPOSASE, PUTATIVE-RELATED"/>
    <property type="match status" value="1"/>
</dbReference>
<dbReference type="GO" id="GO:0015074">
    <property type="term" value="P:DNA integration"/>
    <property type="evidence" value="ECO:0007669"/>
    <property type="project" value="UniProtKB-KW"/>
</dbReference>
<evidence type="ECO:0000256" key="16">
    <source>
        <dbReference type="PROSITE-ProRule" id="PRU00047"/>
    </source>
</evidence>
<keyword evidence="14" id="KW-0917">Virion maturation</keyword>
<dbReference type="PROSITE" id="PS50994">
    <property type="entry name" value="INTEGRASE"/>
    <property type="match status" value="1"/>
</dbReference>
<comment type="function">
    <text evidence="1">The aspartyl protease (PR) mediates the proteolytic cleavages of the Gag and Gag-Pol polyproteins after assembly of the VLP.</text>
</comment>
<evidence type="ECO:0000256" key="7">
    <source>
        <dbReference type="ARBA" id="ARBA00022759"/>
    </source>
</evidence>
<dbReference type="GO" id="GO:0006508">
    <property type="term" value="P:proteolysis"/>
    <property type="evidence" value="ECO:0007669"/>
    <property type="project" value="UniProtKB-KW"/>
</dbReference>
<accession>A0A2Z7BCE9</accession>
<feature type="region of interest" description="Disordered" evidence="17">
    <location>
        <begin position="589"/>
        <end position="662"/>
    </location>
</feature>
<reference evidence="20 21" key="1">
    <citation type="journal article" date="2015" name="Proc. Natl. Acad. Sci. U.S.A.">
        <title>The resurrection genome of Boea hygrometrica: A blueprint for survival of dehydration.</title>
        <authorList>
            <person name="Xiao L."/>
            <person name="Yang G."/>
            <person name="Zhang L."/>
            <person name="Yang X."/>
            <person name="Zhao S."/>
            <person name="Ji Z."/>
            <person name="Zhou Q."/>
            <person name="Hu M."/>
            <person name="Wang Y."/>
            <person name="Chen M."/>
            <person name="Xu Y."/>
            <person name="Jin H."/>
            <person name="Xiao X."/>
            <person name="Hu G."/>
            <person name="Bao F."/>
            <person name="Hu Y."/>
            <person name="Wan P."/>
            <person name="Li L."/>
            <person name="Deng X."/>
            <person name="Kuang T."/>
            <person name="Xiang C."/>
            <person name="Zhu J.K."/>
            <person name="Oliver M.J."/>
            <person name="He Y."/>
        </authorList>
    </citation>
    <scope>NUCLEOTIDE SEQUENCE [LARGE SCALE GENOMIC DNA]</scope>
    <source>
        <strain evidence="21">cv. XS01</strain>
    </source>
</reference>
<dbReference type="Pfam" id="PF00665">
    <property type="entry name" value="rve"/>
    <property type="match status" value="1"/>
</dbReference>
<feature type="compositionally biased region" description="Polar residues" evidence="17">
    <location>
        <begin position="620"/>
        <end position="629"/>
    </location>
</feature>
<evidence type="ECO:0000256" key="13">
    <source>
        <dbReference type="ARBA" id="ARBA00022932"/>
    </source>
</evidence>
<evidence type="ECO:0000259" key="19">
    <source>
        <dbReference type="PROSITE" id="PS50994"/>
    </source>
</evidence>
<dbReference type="Pfam" id="PF22936">
    <property type="entry name" value="Pol_BBD"/>
    <property type="match status" value="1"/>
</dbReference>
<dbReference type="InterPro" id="IPR057670">
    <property type="entry name" value="SH3_retrovirus"/>
</dbReference>
<keyword evidence="6" id="KW-0547">Nucleotide-binding</keyword>
<dbReference type="InterPro" id="IPR054722">
    <property type="entry name" value="PolX-like_BBD"/>
</dbReference>
<dbReference type="InterPro" id="IPR039537">
    <property type="entry name" value="Retrotran_Ty1/copia-like"/>
</dbReference>
<dbReference type="Gene3D" id="3.30.420.10">
    <property type="entry name" value="Ribonuclease H-like superfamily/Ribonuclease H"/>
    <property type="match status" value="1"/>
</dbReference>
<evidence type="ECO:0000256" key="10">
    <source>
        <dbReference type="ARBA" id="ARBA00022842"/>
    </source>
</evidence>
<dbReference type="Pfam" id="PF13976">
    <property type="entry name" value="gag_pre-integrs"/>
    <property type="match status" value="1"/>
</dbReference>
<dbReference type="SUPFAM" id="SSF53098">
    <property type="entry name" value="Ribonuclease H-like"/>
    <property type="match status" value="1"/>
</dbReference>
<keyword evidence="3" id="KW-0645">Protease</keyword>
<dbReference type="InterPro" id="IPR036397">
    <property type="entry name" value="RNaseH_sf"/>
</dbReference>
<keyword evidence="5" id="KW-0479">Metal-binding</keyword>
<name>A0A2Z7BCE9_9LAMI</name>
<evidence type="ECO:0000256" key="12">
    <source>
        <dbReference type="ARBA" id="ARBA00022918"/>
    </source>
</evidence>
<dbReference type="Pfam" id="PF25597">
    <property type="entry name" value="SH3_retrovirus"/>
    <property type="match status" value="1"/>
</dbReference>
<dbReference type="GO" id="GO:0003887">
    <property type="term" value="F:DNA-directed DNA polymerase activity"/>
    <property type="evidence" value="ECO:0007669"/>
    <property type="project" value="UniProtKB-KW"/>
</dbReference>
<keyword evidence="10" id="KW-0460">Magnesium</keyword>
<dbReference type="Gene3D" id="4.10.60.10">
    <property type="entry name" value="Zinc finger, CCHC-type"/>
    <property type="match status" value="1"/>
</dbReference>
<dbReference type="PROSITE" id="PS50158">
    <property type="entry name" value="ZF_CCHC"/>
    <property type="match status" value="1"/>
</dbReference>
<dbReference type="Proteomes" id="UP000250235">
    <property type="component" value="Unassembled WGS sequence"/>
</dbReference>
<dbReference type="PANTHER" id="PTHR42648:SF11">
    <property type="entry name" value="TRANSPOSON TY4-P GAG-POL POLYPROTEIN"/>
    <property type="match status" value="1"/>
</dbReference>
<dbReference type="InterPro" id="IPR025724">
    <property type="entry name" value="GAG-pre-integrase_dom"/>
</dbReference>
<dbReference type="SMART" id="SM00343">
    <property type="entry name" value="ZnF_C2HC"/>
    <property type="match status" value="1"/>
</dbReference>
<evidence type="ECO:0000256" key="4">
    <source>
        <dbReference type="ARBA" id="ARBA00022722"/>
    </source>
</evidence>
<dbReference type="InterPro" id="IPR001878">
    <property type="entry name" value="Znf_CCHC"/>
</dbReference>
<feature type="compositionally biased region" description="Low complexity" evidence="17">
    <location>
        <begin position="604"/>
        <end position="619"/>
    </location>
</feature>
<dbReference type="Pfam" id="PF14223">
    <property type="entry name" value="Retrotran_gag_2"/>
    <property type="match status" value="1"/>
</dbReference>
<dbReference type="InterPro" id="IPR036875">
    <property type="entry name" value="Znf_CCHC_sf"/>
</dbReference>
<keyword evidence="16" id="KW-0862">Zinc</keyword>
<keyword evidence="16" id="KW-0863">Zinc-finger</keyword>
<feature type="domain" description="CCHC-type" evidence="18">
    <location>
        <begin position="107"/>
        <end position="124"/>
    </location>
</feature>
<keyword evidence="2" id="KW-1188">Viral release from host cell</keyword>
<dbReference type="GO" id="GO:0004519">
    <property type="term" value="F:endonuclease activity"/>
    <property type="evidence" value="ECO:0007669"/>
    <property type="project" value="UniProtKB-KW"/>
</dbReference>
<evidence type="ECO:0000256" key="1">
    <source>
        <dbReference type="ARBA" id="ARBA00002180"/>
    </source>
</evidence>
<dbReference type="GO" id="GO:0006310">
    <property type="term" value="P:DNA recombination"/>
    <property type="evidence" value="ECO:0007669"/>
    <property type="project" value="UniProtKB-KW"/>
</dbReference>
<keyword evidence="13" id="KW-0239">DNA-directed DNA polymerase</keyword>
<keyword evidence="13" id="KW-0808">Transferase</keyword>
<feature type="compositionally biased region" description="Basic residues" evidence="17">
    <location>
        <begin position="88"/>
        <end position="100"/>
    </location>
</feature>
<keyword evidence="7" id="KW-0255">Endonuclease</keyword>
<keyword evidence="11" id="KW-0229">DNA integration</keyword>
<feature type="domain" description="Integrase catalytic" evidence="19">
    <location>
        <begin position="344"/>
        <end position="510"/>
    </location>
</feature>
<dbReference type="InterPro" id="IPR012337">
    <property type="entry name" value="RNaseH-like_sf"/>
</dbReference>
<evidence type="ECO:0000313" key="21">
    <source>
        <dbReference type="Proteomes" id="UP000250235"/>
    </source>
</evidence>
<dbReference type="AlphaFoldDB" id="A0A2Z7BCE9"/>
<dbReference type="EMBL" id="KV006916">
    <property type="protein sequence ID" value="KZV32174.1"/>
    <property type="molecule type" value="Genomic_DNA"/>
</dbReference>
<evidence type="ECO:0000256" key="8">
    <source>
        <dbReference type="ARBA" id="ARBA00022801"/>
    </source>
</evidence>
<organism evidence="20 21">
    <name type="scientific">Dorcoceras hygrometricum</name>
    <dbReference type="NCBI Taxonomy" id="472368"/>
    <lineage>
        <taxon>Eukaryota</taxon>
        <taxon>Viridiplantae</taxon>
        <taxon>Streptophyta</taxon>
        <taxon>Embryophyta</taxon>
        <taxon>Tracheophyta</taxon>
        <taxon>Spermatophyta</taxon>
        <taxon>Magnoliopsida</taxon>
        <taxon>eudicotyledons</taxon>
        <taxon>Gunneridae</taxon>
        <taxon>Pentapetalae</taxon>
        <taxon>asterids</taxon>
        <taxon>lamiids</taxon>
        <taxon>Lamiales</taxon>
        <taxon>Gesneriaceae</taxon>
        <taxon>Didymocarpoideae</taxon>
        <taxon>Trichosporeae</taxon>
        <taxon>Loxocarpinae</taxon>
        <taxon>Dorcoceras</taxon>
    </lineage>
</organism>
<keyword evidence="21" id="KW-1185">Reference proteome</keyword>
<keyword evidence="15" id="KW-0233">DNA recombination</keyword>
<evidence type="ECO:0000256" key="5">
    <source>
        <dbReference type="ARBA" id="ARBA00022723"/>
    </source>
</evidence>
<evidence type="ECO:0000256" key="3">
    <source>
        <dbReference type="ARBA" id="ARBA00022670"/>
    </source>
</evidence>
<evidence type="ECO:0000256" key="6">
    <source>
        <dbReference type="ARBA" id="ARBA00022741"/>
    </source>
</evidence>
<feature type="compositionally biased region" description="Low complexity" evidence="17">
    <location>
        <begin position="630"/>
        <end position="643"/>
    </location>
</feature>
<dbReference type="SUPFAM" id="SSF57756">
    <property type="entry name" value="Retrovirus zinc finger-like domains"/>
    <property type="match status" value="1"/>
</dbReference>
<keyword evidence="8" id="KW-0378">Hydrolase</keyword>
<evidence type="ECO:0000256" key="17">
    <source>
        <dbReference type="SAM" id="MobiDB-lite"/>
    </source>
</evidence>
<evidence type="ECO:0000256" key="11">
    <source>
        <dbReference type="ARBA" id="ARBA00022908"/>
    </source>
</evidence>
<evidence type="ECO:0000256" key="2">
    <source>
        <dbReference type="ARBA" id="ARBA00022612"/>
    </source>
</evidence>
<keyword evidence="13" id="KW-0548">Nucleotidyltransferase</keyword>
<feature type="compositionally biased region" description="Basic and acidic residues" evidence="17">
    <location>
        <begin position="53"/>
        <end position="80"/>
    </location>
</feature>
<evidence type="ECO:0000256" key="15">
    <source>
        <dbReference type="ARBA" id="ARBA00023172"/>
    </source>
</evidence>
<gene>
    <name evidence="20" type="ORF">F511_23576</name>
</gene>
<dbReference type="GO" id="GO:0003676">
    <property type="term" value="F:nucleic acid binding"/>
    <property type="evidence" value="ECO:0007669"/>
    <property type="project" value="InterPro"/>
</dbReference>
<evidence type="ECO:0000256" key="14">
    <source>
        <dbReference type="ARBA" id="ARBA00023113"/>
    </source>
</evidence>
<keyword evidence="12" id="KW-0695">RNA-directed DNA polymerase</keyword>